<dbReference type="PANTHER" id="PTHR19300">
    <property type="entry name" value="BETA-1,4-GALACTOSYLTRANSFERASE"/>
    <property type="match status" value="1"/>
</dbReference>
<dbReference type="Pfam" id="PF02709">
    <property type="entry name" value="Glyco_transf_7C"/>
    <property type="match status" value="1"/>
</dbReference>
<dbReference type="PRINTS" id="PR02050">
    <property type="entry name" value="B14GALTRFASE"/>
</dbReference>
<dbReference type="Proteomes" id="UP001208570">
    <property type="component" value="Unassembled WGS sequence"/>
</dbReference>
<comment type="caution">
    <text evidence="3">The sequence shown here is derived from an EMBL/GenBank/DDBJ whole genome shotgun (WGS) entry which is preliminary data.</text>
</comment>
<dbReference type="InterPro" id="IPR027791">
    <property type="entry name" value="Galactosyl_T_C"/>
</dbReference>
<dbReference type="Gene3D" id="3.90.550.10">
    <property type="entry name" value="Spore Coat Polysaccharide Biosynthesis Protein SpsA, Chain A"/>
    <property type="match status" value="1"/>
</dbReference>
<keyword evidence="1" id="KW-0808">Transferase</keyword>
<dbReference type="GO" id="GO:0005975">
    <property type="term" value="P:carbohydrate metabolic process"/>
    <property type="evidence" value="ECO:0007669"/>
    <property type="project" value="InterPro"/>
</dbReference>
<evidence type="ECO:0000256" key="1">
    <source>
        <dbReference type="ARBA" id="ARBA00022679"/>
    </source>
</evidence>
<accession>A0AAD9IVF3</accession>
<proteinExistence type="predicted"/>
<sequence length="128" mass="14916">MGEAARDHNETITVKLKQATKQTPGDLRRKYDTLPQVAAAHLHDIYRRANRPYTTYDYFGGAILMTPRQIEEINGFPNTFYGWGGEDDEMLQRIKNAHMKVDRYPMEIASYFCLFHKKDKENPTSDRS</sequence>
<dbReference type="PANTHER" id="PTHR19300:SF57">
    <property type="entry name" value="BETA-1,4-N-ACETYLGALACTOSAMINYLTRANSFERASE"/>
    <property type="match status" value="1"/>
</dbReference>
<evidence type="ECO:0000313" key="3">
    <source>
        <dbReference type="EMBL" id="KAK2141306.1"/>
    </source>
</evidence>
<dbReference type="AlphaFoldDB" id="A0AAD9IVF3"/>
<evidence type="ECO:0000313" key="4">
    <source>
        <dbReference type="Proteomes" id="UP001208570"/>
    </source>
</evidence>
<dbReference type="EMBL" id="JAODUP010001124">
    <property type="protein sequence ID" value="KAK2141306.1"/>
    <property type="molecule type" value="Genomic_DNA"/>
</dbReference>
<dbReference type="InterPro" id="IPR029044">
    <property type="entry name" value="Nucleotide-diphossugar_trans"/>
</dbReference>
<dbReference type="SUPFAM" id="SSF53448">
    <property type="entry name" value="Nucleotide-diphospho-sugar transferases"/>
    <property type="match status" value="1"/>
</dbReference>
<keyword evidence="4" id="KW-1185">Reference proteome</keyword>
<organism evidence="3 4">
    <name type="scientific">Paralvinella palmiformis</name>
    <dbReference type="NCBI Taxonomy" id="53620"/>
    <lineage>
        <taxon>Eukaryota</taxon>
        <taxon>Metazoa</taxon>
        <taxon>Spiralia</taxon>
        <taxon>Lophotrochozoa</taxon>
        <taxon>Annelida</taxon>
        <taxon>Polychaeta</taxon>
        <taxon>Sedentaria</taxon>
        <taxon>Canalipalpata</taxon>
        <taxon>Terebellida</taxon>
        <taxon>Terebelliformia</taxon>
        <taxon>Alvinellidae</taxon>
        <taxon>Paralvinella</taxon>
    </lineage>
</organism>
<name>A0AAD9IVF3_9ANNE</name>
<dbReference type="GO" id="GO:0005794">
    <property type="term" value="C:Golgi apparatus"/>
    <property type="evidence" value="ECO:0007669"/>
    <property type="project" value="TreeGrafter"/>
</dbReference>
<feature type="domain" description="Galactosyltransferase C-terminal" evidence="2">
    <location>
        <begin position="41"/>
        <end position="117"/>
    </location>
</feature>
<evidence type="ECO:0000259" key="2">
    <source>
        <dbReference type="Pfam" id="PF02709"/>
    </source>
</evidence>
<gene>
    <name evidence="3" type="ORF">LSH36_1123g00038</name>
</gene>
<reference evidence="3" key="1">
    <citation type="journal article" date="2023" name="Mol. Biol. Evol.">
        <title>Third-Generation Sequencing Reveals the Adaptive Role of the Epigenome in Three Deep-Sea Polychaetes.</title>
        <authorList>
            <person name="Perez M."/>
            <person name="Aroh O."/>
            <person name="Sun Y."/>
            <person name="Lan Y."/>
            <person name="Juniper S.K."/>
            <person name="Young C.R."/>
            <person name="Angers B."/>
            <person name="Qian P.Y."/>
        </authorList>
    </citation>
    <scope>NUCLEOTIDE SEQUENCE</scope>
    <source>
        <strain evidence="3">P08H-3</strain>
    </source>
</reference>
<dbReference type="InterPro" id="IPR003859">
    <property type="entry name" value="Galactosyl_T"/>
</dbReference>
<dbReference type="GO" id="GO:0008378">
    <property type="term" value="F:galactosyltransferase activity"/>
    <property type="evidence" value="ECO:0007669"/>
    <property type="project" value="TreeGrafter"/>
</dbReference>
<protein>
    <recommendedName>
        <fullName evidence="2">Galactosyltransferase C-terminal domain-containing protein</fullName>
    </recommendedName>
</protein>